<dbReference type="InterPro" id="IPR029069">
    <property type="entry name" value="HotDog_dom_sf"/>
</dbReference>
<reference evidence="2" key="1">
    <citation type="submission" date="2020-07" db="EMBL/GenBank/DDBJ databases">
        <title>Huge and variable diversity of episymbiotic CPR bacteria and DPANN archaea in groundwater ecosystems.</title>
        <authorList>
            <person name="He C.Y."/>
            <person name="Keren R."/>
            <person name="Whittaker M."/>
            <person name="Farag I.F."/>
            <person name="Doudna J."/>
            <person name="Cate J.H.D."/>
            <person name="Banfield J.F."/>
        </authorList>
    </citation>
    <scope>NUCLEOTIDE SEQUENCE</scope>
    <source>
        <strain evidence="2">NC_groundwater_763_Ag_S-0.2um_68_21</strain>
    </source>
</reference>
<evidence type="ECO:0000313" key="3">
    <source>
        <dbReference type="Proteomes" id="UP000782312"/>
    </source>
</evidence>
<organism evidence="2 3">
    <name type="scientific">Tectimicrobiota bacterium</name>
    <dbReference type="NCBI Taxonomy" id="2528274"/>
    <lineage>
        <taxon>Bacteria</taxon>
        <taxon>Pseudomonadati</taxon>
        <taxon>Nitrospinota/Tectimicrobiota group</taxon>
        <taxon>Candidatus Tectimicrobiota</taxon>
    </lineage>
</organism>
<accession>A0A932MLY1</accession>
<name>A0A932MLY1_UNCTE</name>
<dbReference type="Proteomes" id="UP000782312">
    <property type="component" value="Unassembled WGS sequence"/>
</dbReference>
<evidence type="ECO:0000259" key="1">
    <source>
        <dbReference type="Pfam" id="PF13452"/>
    </source>
</evidence>
<feature type="domain" description="FAS1-like dehydratase" evidence="1">
    <location>
        <begin position="12"/>
        <end position="126"/>
    </location>
</feature>
<dbReference type="AlphaFoldDB" id="A0A932MLY1"/>
<dbReference type="InterPro" id="IPR039569">
    <property type="entry name" value="FAS1-like_DH_region"/>
</dbReference>
<dbReference type="SUPFAM" id="SSF54637">
    <property type="entry name" value="Thioesterase/thiol ester dehydrase-isomerase"/>
    <property type="match status" value="1"/>
</dbReference>
<gene>
    <name evidence="2" type="ORF">HYZ11_05530</name>
</gene>
<proteinExistence type="predicted"/>
<dbReference type="Pfam" id="PF13452">
    <property type="entry name" value="FAS1_DH_region"/>
    <property type="match status" value="1"/>
</dbReference>
<comment type="caution">
    <text evidence="2">The sequence shown here is derived from an EMBL/GenBank/DDBJ whole genome shotgun (WGS) entry which is preliminary data.</text>
</comment>
<dbReference type="EMBL" id="JACPUR010000014">
    <property type="protein sequence ID" value="MBI3127045.1"/>
    <property type="molecule type" value="Genomic_DNA"/>
</dbReference>
<dbReference type="CDD" id="cd03441">
    <property type="entry name" value="R_hydratase_like"/>
    <property type="match status" value="1"/>
</dbReference>
<evidence type="ECO:0000313" key="2">
    <source>
        <dbReference type="EMBL" id="MBI3127045.1"/>
    </source>
</evidence>
<protein>
    <submittedName>
        <fullName evidence="2">MaoC family dehydratase N-terminal domain-containing protein</fullName>
    </submittedName>
</protein>
<sequence>MPNRITPGIAALKGRTHGPYRVAVEAGAIRRFAEAIGDPSPAYRGESPIVPPTFPATFRPEGDYPDVPADFGDVGLHASQSYEFERPLRAGDVLDVSFTVTDIYEKGGRSGDLVFIERTYEFTDARTGARAGGGKWVSLRRFDP</sequence>
<dbReference type="Gene3D" id="3.10.129.10">
    <property type="entry name" value="Hotdog Thioesterase"/>
    <property type="match status" value="1"/>
</dbReference>